<protein>
    <submittedName>
        <fullName evidence="1">Uncharacterized protein</fullName>
    </submittedName>
</protein>
<dbReference type="VEuPathDB" id="TriTrypDB:TRSC58_07661"/>
<evidence type="ECO:0000313" key="1">
    <source>
        <dbReference type="EMBL" id="ESL04813.1"/>
    </source>
</evidence>
<organism evidence="1 2">
    <name type="scientific">Trypanosoma rangeli SC58</name>
    <dbReference type="NCBI Taxonomy" id="429131"/>
    <lineage>
        <taxon>Eukaryota</taxon>
        <taxon>Discoba</taxon>
        <taxon>Euglenozoa</taxon>
        <taxon>Kinetoplastea</taxon>
        <taxon>Metakinetoplastina</taxon>
        <taxon>Trypanosomatida</taxon>
        <taxon>Trypanosomatidae</taxon>
        <taxon>Trypanosoma</taxon>
        <taxon>Herpetosoma</taxon>
    </lineage>
</organism>
<comment type="caution">
    <text evidence="1">The sequence shown here is derived from an EMBL/GenBank/DDBJ whole genome shotgun (WGS) entry which is preliminary data.</text>
</comment>
<proteinExistence type="predicted"/>
<reference evidence="1 2" key="1">
    <citation type="submission" date="2013-07" db="EMBL/GenBank/DDBJ databases">
        <authorList>
            <person name="Stoco P.H."/>
            <person name="Wagner G."/>
            <person name="Gerber A."/>
            <person name="Zaha A."/>
            <person name="Thompson C."/>
            <person name="Bartholomeu D.C."/>
            <person name="Luckemeyer D.D."/>
            <person name="Bahia D."/>
            <person name="Loreto E."/>
            <person name="Prestes E.B."/>
            <person name="Lima F.M."/>
            <person name="Rodrigues-Luiz G."/>
            <person name="Vallejo G.A."/>
            <person name="Filho J.F."/>
            <person name="Monteiro K.M."/>
            <person name="Tyler K.M."/>
            <person name="de Almeida L.G."/>
            <person name="Ortiz M.F."/>
            <person name="Siervo M.A."/>
            <person name="de Moraes M.H."/>
            <person name="Cunha O.L."/>
            <person name="Mendonca-Neto R."/>
            <person name="Silva R."/>
            <person name="Teixeira S.M."/>
            <person name="Murta S.M."/>
            <person name="Sincero T.C."/>
            <person name="Mendes T.A."/>
            <person name="Urmenyi T.P."/>
            <person name="Silva V.G."/>
            <person name="da Rocha W.D."/>
            <person name="Andersson B."/>
            <person name="Romanha A.J."/>
            <person name="Steindel M."/>
            <person name="de Vasconcelos A.T."/>
            <person name="Grisard E.C."/>
        </authorList>
    </citation>
    <scope>NUCLEOTIDE SEQUENCE [LARGE SCALE GENOMIC DNA]</scope>
    <source>
        <strain evidence="1 2">SC58</strain>
    </source>
</reference>
<name>A0A061IRI6_TRYRA</name>
<evidence type="ECO:0000313" key="2">
    <source>
        <dbReference type="Proteomes" id="UP000031737"/>
    </source>
</evidence>
<dbReference type="EMBL" id="AUPL01008562">
    <property type="protein sequence ID" value="ESL04813.1"/>
    <property type="molecule type" value="Genomic_DNA"/>
</dbReference>
<keyword evidence="2" id="KW-1185">Reference proteome</keyword>
<dbReference type="AlphaFoldDB" id="A0A061IRI6"/>
<sequence length="70" mass="8135">MYASTLAVALCVQVWDEKEVGLCKRKSKNKNKKLKETLGVVGFIFPFNEGEEKKKFFVFAFTCVRRTRLQ</sequence>
<accession>A0A061IRI6</accession>
<dbReference type="Proteomes" id="UP000031737">
    <property type="component" value="Unassembled WGS sequence"/>
</dbReference>
<gene>
    <name evidence="1" type="ORF">TRSC58_07661</name>
</gene>